<evidence type="ECO:0000256" key="6">
    <source>
        <dbReference type="ARBA" id="ARBA00023136"/>
    </source>
</evidence>
<dbReference type="EMBL" id="HG934468">
    <property type="protein sequence ID" value="CDN30170.1"/>
    <property type="molecule type" value="Genomic_DNA"/>
</dbReference>
<evidence type="ECO:0000256" key="5">
    <source>
        <dbReference type="ARBA" id="ARBA00022989"/>
    </source>
</evidence>
<feature type="transmembrane region" description="Helical" evidence="7">
    <location>
        <begin position="213"/>
        <end position="240"/>
    </location>
</feature>
<keyword evidence="6 7" id="KW-0472">Membrane</keyword>
<protein>
    <submittedName>
        <fullName evidence="9">Lipoprotein releasing system transmembrane protein LolC</fullName>
    </submittedName>
</protein>
<proteinExistence type="inferred from homology"/>
<dbReference type="InterPro" id="IPR003838">
    <property type="entry name" value="ABC3_permease_C"/>
</dbReference>
<dbReference type="Proteomes" id="UP000027616">
    <property type="component" value="Chromosome I"/>
</dbReference>
<dbReference type="HOGENOM" id="CLU_000604_8_1_10"/>
<gene>
    <name evidence="9" type="ORF">BN938_0063</name>
</gene>
<keyword evidence="4 7" id="KW-0812">Transmembrane</keyword>
<dbReference type="Pfam" id="PF02687">
    <property type="entry name" value="FtsX"/>
    <property type="match status" value="1"/>
</dbReference>
<dbReference type="STRING" id="1433126.BN938_0063"/>
<keyword evidence="9" id="KW-0449">Lipoprotein</keyword>
<accession>A0A060R5R8</accession>
<dbReference type="eggNOG" id="COG4591">
    <property type="taxonomic scope" value="Bacteria"/>
</dbReference>
<keyword evidence="10" id="KW-1185">Reference proteome</keyword>
<name>A0A060R5R8_9BACT</name>
<keyword evidence="5 7" id="KW-1133">Transmembrane helix</keyword>
<evidence type="ECO:0000259" key="8">
    <source>
        <dbReference type="Pfam" id="PF02687"/>
    </source>
</evidence>
<organism evidence="9 10">
    <name type="scientific">Mucinivorans hirudinis</name>
    <dbReference type="NCBI Taxonomy" id="1433126"/>
    <lineage>
        <taxon>Bacteria</taxon>
        <taxon>Pseudomonadati</taxon>
        <taxon>Bacteroidota</taxon>
        <taxon>Bacteroidia</taxon>
        <taxon>Bacteroidales</taxon>
        <taxon>Rikenellaceae</taxon>
        <taxon>Mucinivorans</taxon>
    </lineage>
</organism>
<sequence>MYTAFDSPIRITIVEGQYFDPFLVDVEGVDKISKNLEQSVLLKLGEREHLAVIKGVDSVFGEVVPIKNLIVNGKYEMTRGDLQQAVVGRGIAYNLGINTSLIQQLDVYSIMPDVGIMSLIPVPTFNMQTIIPVGVFANDEQIDSRYILAPIAFTQSLLGVGKKVSSLEISLKEGFTQDEVAAQIAAKIGDNYRVQTRYQQKESLYRSINQEKWIIYLLLLMVLLIASLSLAGNIVMLVADKQAQIQTLFVMGATSVFVRKIFLLQGVIIVVGGIVVGVLLGVGFSLVQQHYGVVQMGGSFSMTMAYPVRVSLWDTVLTISSVGLVGYLICRLTTQYAVSNG</sequence>
<evidence type="ECO:0000256" key="2">
    <source>
        <dbReference type="ARBA" id="ARBA00005236"/>
    </source>
</evidence>
<evidence type="ECO:0000256" key="7">
    <source>
        <dbReference type="SAM" id="Phobius"/>
    </source>
</evidence>
<evidence type="ECO:0000256" key="1">
    <source>
        <dbReference type="ARBA" id="ARBA00004651"/>
    </source>
</evidence>
<dbReference type="PANTHER" id="PTHR30489:SF0">
    <property type="entry name" value="LIPOPROTEIN-RELEASING SYSTEM TRANSMEMBRANE PROTEIN LOLE"/>
    <property type="match status" value="1"/>
</dbReference>
<dbReference type="AlphaFoldDB" id="A0A060R5R8"/>
<keyword evidence="3" id="KW-1003">Cell membrane</keyword>
<dbReference type="GO" id="GO:0098797">
    <property type="term" value="C:plasma membrane protein complex"/>
    <property type="evidence" value="ECO:0007669"/>
    <property type="project" value="TreeGrafter"/>
</dbReference>
<dbReference type="PANTHER" id="PTHR30489">
    <property type="entry name" value="LIPOPROTEIN-RELEASING SYSTEM TRANSMEMBRANE PROTEIN LOLE"/>
    <property type="match status" value="1"/>
</dbReference>
<comment type="similarity">
    <text evidence="2">Belongs to the ABC-4 integral membrane protein family. LolC/E subfamily.</text>
</comment>
<feature type="transmembrane region" description="Helical" evidence="7">
    <location>
        <begin position="306"/>
        <end position="330"/>
    </location>
</feature>
<dbReference type="GO" id="GO:0044874">
    <property type="term" value="P:lipoprotein localization to outer membrane"/>
    <property type="evidence" value="ECO:0007669"/>
    <property type="project" value="TreeGrafter"/>
</dbReference>
<evidence type="ECO:0000256" key="3">
    <source>
        <dbReference type="ARBA" id="ARBA00022475"/>
    </source>
</evidence>
<evidence type="ECO:0000256" key="4">
    <source>
        <dbReference type="ARBA" id="ARBA00022692"/>
    </source>
</evidence>
<evidence type="ECO:0000313" key="9">
    <source>
        <dbReference type="EMBL" id="CDN30170.1"/>
    </source>
</evidence>
<reference evidence="9 10" key="1">
    <citation type="journal article" date="2015" name="Genome Announc.">
        <title>Complete Genome Sequence of the Novel Leech Symbiont Mucinivorans hirudinis M3T.</title>
        <authorList>
            <person name="Nelson M.C."/>
            <person name="Bomar L."/>
            <person name="Graf J."/>
        </authorList>
    </citation>
    <scope>NUCLEOTIDE SEQUENCE [LARGE SCALE GENOMIC DNA]</scope>
    <source>
        <strain evidence="10">M3</strain>
    </source>
</reference>
<evidence type="ECO:0000313" key="10">
    <source>
        <dbReference type="Proteomes" id="UP000027616"/>
    </source>
</evidence>
<feature type="domain" description="ABC3 transporter permease C-terminal" evidence="8">
    <location>
        <begin position="217"/>
        <end position="329"/>
    </location>
</feature>
<comment type="subcellular location">
    <subcellularLocation>
        <location evidence="1">Cell membrane</location>
        <topology evidence="1">Multi-pass membrane protein</topology>
    </subcellularLocation>
</comment>
<dbReference type="InterPro" id="IPR051447">
    <property type="entry name" value="Lipoprotein-release_system"/>
</dbReference>
<dbReference type="KEGG" id="rbc:BN938_0063"/>
<feature type="transmembrane region" description="Helical" evidence="7">
    <location>
        <begin position="261"/>
        <end position="286"/>
    </location>
</feature>